<reference evidence="1" key="1">
    <citation type="journal article" date="2021" name="Nat. Commun.">
        <title>Genetic determinants of endophytism in the Arabidopsis root mycobiome.</title>
        <authorList>
            <person name="Mesny F."/>
            <person name="Miyauchi S."/>
            <person name="Thiergart T."/>
            <person name="Pickel B."/>
            <person name="Atanasova L."/>
            <person name="Karlsson M."/>
            <person name="Huettel B."/>
            <person name="Barry K.W."/>
            <person name="Haridas S."/>
            <person name="Chen C."/>
            <person name="Bauer D."/>
            <person name="Andreopoulos W."/>
            <person name="Pangilinan J."/>
            <person name="LaButti K."/>
            <person name="Riley R."/>
            <person name="Lipzen A."/>
            <person name="Clum A."/>
            <person name="Drula E."/>
            <person name="Henrissat B."/>
            <person name="Kohler A."/>
            <person name="Grigoriev I.V."/>
            <person name="Martin F.M."/>
            <person name="Hacquard S."/>
        </authorList>
    </citation>
    <scope>NUCLEOTIDE SEQUENCE</scope>
    <source>
        <strain evidence="1">MPI-CAGE-CH-0230</strain>
    </source>
</reference>
<dbReference type="Proteomes" id="UP000756346">
    <property type="component" value="Unassembled WGS sequence"/>
</dbReference>
<proteinExistence type="predicted"/>
<keyword evidence="2" id="KW-1185">Reference proteome</keyword>
<evidence type="ECO:0000313" key="2">
    <source>
        <dbReference type="Proteomes" id="UP000756346"/>
    </source>
</evidence>
<organism evidence="1 2">
    <name type="scientific">Microdochium trichocladiopsis</name>
    <dbReference type="NCBI Taxonomy" id="1682393"/>
    <lineage>
        <taxon>Eukaryota</taxon>
        <taxon>Fungi</taxon>
        <taxon>Dikarya</taxon>
        <taxon>Ascomycota</taxon>
        <taxon>Pezizomycotina</taxon>
        <taxon>Sordariomycetes</taxon>
        <taxon>Xylariomycetidae</taxon>
        <taxon>Xylariales</taxon>
        <taxon>Microdochiaceae</taxon>
        <taxon>Microdochium</taxon>
    </lineage>
</organism>
<dbReference type="AlphaFoldDB" id="A0A9P9BW41"/>
<evidence type="ECO:0000313" key="1">
    <source>
        <dbReference type="EMBL" id="KAH7034696.1"/>
    </source>
</evidence>
<dbReference type="GeneID" id="70182624"/>
<protein>
    <submittedName>
        <fullName evidence="1">Uncharacterized protein</fullName>
    </submittedName>
</protein>
<dbReference type="EMBL" id="JAGTJQ010000003">
    <property type="protein sequence ID" value="KAH7034696.1"/>
    <property type="molecule type" value="Genomic_DNA"/>
</dbReference>
<comment type="caution">
    <text evidence="1">The sequence shown here is derived from an EMBL/GenBank/DDBJ whole genome shotgun (WGS) entry which is preliminary data.</text>
</comment>
<gene>
    <name evidence="1" type="ORF">B0I36DRAFT_316768</name>
</gene>
<accession>A0A9P9BW41</accession>
<dbReference type="RefSeq" id="XP_046014789.1">
    <property type="nucleotide sequence ID" value="XM_046153078.1"/>
</dbReference>
<sequence length="237" mass="26437">MSTILLNLFFRFEFVTVTRKMMGSTRADDDDDDVHLDCKVAHWESSAHMVPFLSKSRGYKLPGNLPSLSTEECHDSSPDAASGIVRTGFGMALDDNLRTGMIHVSYASSTETRPAPSASLPLFWSVCAIHTFHRNLPPSSMILSQSASAGAHEASDGHHLFHFNMSPPFWSPTEANFSRHVTPGRCIEKHRSQKALVQPFSRQFPVHTVRAVVRRCSSIPRAHAKRDRLTFNPVRPV</sequence>
<name>A0A9P9BW41_9PEZI</name>